<organism evidence="4 5">
    <name type="scientific">Leptothrix discophora</name>
    <dbReference type="NCBI Taxonomy" id="89"/>
    <lineage>
        <taxon>Bacteria</taxon>
        <taxon>Pseudomonadati</taxon>
        <taxon>Pseudomonadota</taxon>
        <taxon>Betaproteobacteria</taxon>
        <taxon>Burkholderiales</taxon>
        <taxon>Sphaerotilaceae</taxon>
        <taxon>Leptothrix</taxon>
    </lineage>
</organism>
<dbReference type="Pfam" id="PF01266">
    <property type="entry name" value="DAO"/>
    <property type="match status" value="1"/>
</dbReference>
<dbReference type="PANTHER" id="PTHR13847">
    <property type="entry name" value="SARCOSINE DEHYDROGENASE-RELATED"/>
    <property type="match status" value="1"/>
</dbReference>
<comment type="similarity">
    <text evidence="1">Belongs to the DadA oxidoreductase family.</text>
</comment>
<dbReference type="EMBL" id="JAUZEE010000002">
    <property type="protein sequence ID" value="MDP4300152.1"/>
    <property type="molecule type" value="Genomic_DNA"/>
</dbReference>
<keyword evidence="5" id="KW-1185">Reference proteome</keyword>
<keyword evidence="2" id="KW-0560">Oxidoreductase</keyword>
<accession>A0ABT9G1I5</accession>
<dbReference type="InterPro" id="IPR036188">
    <property type="entry name" value="FAD/NAD-bd_sf"/>
</dbReference>
<sequence length="433" mass="47279">MRIAVIGAGVAGMASACELVEMGHEVVVYDRHDGVAEASSFAHANLLTPGLVSPAAAPGLRRWLWRGLRHHSAALRWHPMQSPAAYRWLWRWWRASRRGHGDDVRAMTELALLSMRRLDRISRDFAIDYERSPGVLVLLRHASELAPTHRHAQMLRELGWSARELSPQECREIEPHLGPSDIAGGLLLPLDAVGNCRLWIQRLRDGLVRRHGVPLRLGSEVRAIRPAGDGHGVELTLASRPAGRMRLAGEPSPMAESVVRHDAVVLCGGADTGLLQGVGVRIPLMPVWGQSLTLRLRPDSLALQSGVIDARDGITLTRLGERLRVTGGYTLGDRGAAGSDEALRPLYGALDRWFGHATDRRSPQIWQGARPMLPDGPPIVGPAPMPGVWLNVGHGAHGWTLACGSARLLAEQISEGEPSIDTVPFALSRWQVR</sequence>
<name>A0ABT9G1I5_LEPDI</name>
<dbReference type="Gene3D" id="3.40.50.720">
    <property type="entry name" value="NAD(P)-binding Rossmann-like Domain"/>
    <property type="match status" value="1"/>
</dbReference>
<reference evidence="4 5" key="1">
    <citation type="submission" date="2023-08" db="EMBL/GenBank/DDBJ databases">
        <authorList>
            <person name="Roldan D.M."/>
            <person name="Menes R.J."/>
        </authorList>
    </citation>
    <scope>NUCLEOTIDE SEQUENCE [LARGE SCALE GENOMIC DNA]</scope>
    <source>
        <strain evidence="4 5">CCM 2812</strain>
    </source>
</reference>
<dbReference type="Proteomes" id="UP001235760">
    <property type="component" value="Unassembled WGS sequence"/>
</dbReference>
<dbReference type="Gene3D" id="3.50.50.60">
    <property type="entry name" value="FAD/NAD(P)-binding domain"/>
    <property type="match status" value="1"/>
</dbReference>
<dbReference type="Gene3D" id="3.30.9.10">
    <property type="entry name" value="D-Amino Acid Oxidase, subunit A, domain 2"/>
    <property type="match status" value="1"/>
</dbReference>
<evidence type="ECO:0000313" key="4">
    <source>
        <dbReference type="EMBL" id="MDP4300152.1"/>
    </source>
</evidence>
<protein>
    <submittedName>
        <fullName evidence="4">FAD-dependent oxidoreductase</fullName>
    </submittedName>
</protein>
<evidence type="ECO:0000256" key="2">
    <source>
        <dbReference type="ARBA" id="ARBA00023002"/>
    </source>
</evidence>
<dbReference type="SUPFAM" id="SSF54373">
    <property type="entry name" value="FAD-linked reductases, C-terminal domain"/>
    <property type="match status" value="1"/>
</dbReference>
<dbReference type="PRINTS" id="PR00419">
    <property type="entry name" value="ADXRDTASE"/>
</dbReference>
<dbReference type="PROSITE" id="PS51257">
    <property type="entry name" value="PROKAR_LIPOPROTEIN"/>
    <property type="match status" value="1"/>
</dbReference>
<dbReference type="PANTHER" id="PTHR13847:SF280">
    <property type="entry name" value="D-AMINO ACID DEHYDROGENASE"/>
    <property type="match status" value="1"/>
</dbReference>
<evidence type="ECO:0000256" key="1">
    <source>
        <dbReference type="ARBA" id="ARBA00009410"/>
    </source>
</evidence>
<dbReference type="InterPro" id="IPR006076">
    <property type="entry name" value="FAD-dep_OxRdtase"/>
</dbReference>
<dbReference type="RefSeq" id="WP_305748698.1">
    <property type="nucleotide sequence ID" value="NZ_JAUZEE010000002.1"/>
</dbReference>
<comment type="caution">
    <text evidence="4">The sequence shown here is derived from an EMBL/GenBank/DDBJ whole genome shotgun (WGS) entry which is preliminary data.</text>
</comment>
<feature type="domain" description="FAD dependent oxidoreductase" evidence="3">
    <location>
        <begin position="2"/>
        <end position="411"/>
    </location>
</feature>
<gene>
    <name evidence="4" type="ORF">Q8X39_05855</name>
</gene>
<evidence type="ECO:0000259" key="3">
    <source>
        <dbReference type="Pfam" id="PF01266"/>
    </source>
</evidence>
<evidence type="ECO:0000313" key="5">
    <source>
        <dbReference type="Proteomes" id="UP001235760"/>
    </source>
</evidence>
<proteinExistence type="inferred from homology"/>
<dbReference type="SUPFAM" id="SSF51905">
    <property type="entry name" value="FAD/NAD(P)-binding domain"/>
    <property type="match status" value="1"/>
</dbReference>